<gene>
    <name evidence="4" type="ORF">B0T16DRAFT_462661</name>
</gene>
<keyword evidence="3" id="KW-0732">Signal</keyword>
<accession>A0AA39XTR4</accession>
<comment type="caution">
    <text evidence="4">The sequence shown here is derived from an EMBL/GenBank/DDBJ whole genome shotgun (WGS) entry which is preliminary data.</text>
</comment>
<dbReference type="AlphaFoldDB" id="A0AA39XTR4"/>
<feature type="transmembrane region" description="Helical" evidence="2">
    <location>
        <begin position="179"/>
        <end position="203"/>
    </location>
</feature>
<reference evidence="4" key="1">
    <citation type="submission" date="2023-06" db="EMBL/GenBank/DDBJ databases">
        <title>Genome-scale phylogeny and comparative genomics of the fungal order Sordariales.</title>
        <authorList>
            <consortium name="Lawrence Berkeley National Laboratory"/>
            <person name="Hensen N."/>
            <person name="Bonometti L."/>
            <person name="Westerberg I."/>
            <person name="Brannstrom I.O."/>
            <person name="Guillou S."/>
            <person name="Cros-Aarteil S."/>
            <person name="Calhoun S."/>
            <person name="Haridas S."/>
            <person name="Kuo A."/>
            <person name="Mondo S."/>
            <person name="Pangilinan J."/>
            <person name="Riley R."/>
            <person name="Labutti K."/>
            <person name="Andreopoulos B."/>
            <person name="Lipzen A."/>
            <person name="Chen C."/>
            <person name="Yanf M."/>
            <person name="Daum C."/>
            <person name="Ng V."/>
            <person name="Clum A."/>
            <person name="Steindorff A."/>
            <person name="Ohm R."/>
            <person name="Martin F."/>
            <person name="Silar P."/>
            <person name="Natvig D."/>
            <person name="Lalanne C."/>
            <person name="Gautier V."/>
            <person name="Ament-Velasquez S.L."/>
            <person name="Kruys A."/>
            <person name="Hutchinson M.I."/>
            <person name="Powell A.J."/>
            <person name="Barry K."/>
            <person name="Miller A.N."/>
            <person name="Grigoriev I.V."/>
            <person name="Debuchy R."/>
            <person name="Gladieux P."/>
            <person name="Thoren M.H."/>
            <person name="Johannesson H."/>
        </authorList>
    </citation>
    <scope>NUCLEOTIDE SEQUENCE</scope>
    <source>
        <strain evidence="4">SMH2532-1</strain>
    </source>
</reference>
<evidence type="ECO:0008006" key="6">
    <source>
        <dbReference type="Google" id="ProtNLM"/>
    </source>
</evidence>
<evidence type="ECO:0000313" key="5">
    <source>
        <dbReference type="Proteomes" id="UP001174936"/>
    </source>
</evidence>
<feature type="chain" id="PRO_5041332199" description="Extracellular membrane protein CFEM domain-containing protein" evidence="3">
    <location>
        <begin position="25"/>
        <end position="220"/>
    </location>
</feature>
<feature type="signal peptide" evidence="3">
    <location>
        <begin position="1"/>
        <end position="24"/>
    </location>
</feature>
<evidence type="ECO:0000313" key="4">
    <source>
        <dbReference type="EMBL" id="KAK0638940.1"/>
    </source>
</evidence>
<feature type="compositionally biased region" description="Polar residues" evidence="1">
    <location>
        <begin position="129"/>
        <end position="153"/>
    </location>
</feature>
<keyword evidence="2" id="KW-0472">Membrane</keyword>
<protein>
    <recommendedName>
        <fullName evidence="6">Extracellular membrane protein CFEM domain-containing protein</fullName>
    </recommendedName>
</protein>
<keyword evidence="2" id="KW-0812">Transmembrane</keyword>
<evidence type="ECO:0000256" key="1">
    <source>
        <dbReference type="SAM" id="MobiDB-lite"/>
    </source>
</evidence>
<name>A0AA39XTR4_9PEZI</name>
<organism evidence="4 5">
    <name type="scientific">Cercophora newfieldiana</name>
    <dbReference type="NCBI Taxonomy" id="92897"/>
    <lineage>
        <taxon>Eukaryota</taxon>
        <taxon>Fungi</taxon>
        <taxon>Dikarya</taxon>
        <taxon>Ascomycota</taxon>
        <taxon>Pezizomycotina</taxon>
        <taxon>Sordariomycetes</taxon>
        <taxon>Sordariomycetidae</taxon>
        <taxon>Sordariales</taxon>
        <taxon>Lasiosphaeriaceae</taxon>
        <taxon>Cercophora</taxon>
    </lineage>
</organism>
<sequence>MARITVNPLLLLATAMVQVQLALATVVSIRDEPAFKAMRECARDCLVWNGSIDLIGELGCVYPYQNECLCRPDLASAASKHLSTCGSTYCTVGPASGDISTAIGLYNSYCVANGFDVTAAAVAPKTTLATQTNQGNGPTNPATAGQQPGNNQPATTGGPSSPSPTAGSSGSSSGLSNGAMIGIIASVSSVVVGLLGLGVKIYYGRKKAKRDRRQQDKLED</sequence>
<evidence type="ECO:0000256" key="3">
    <source>
        <dbReference type="SAM" id="SignalP"/>
    </source>
</evidence>
<dbReference type="Proteomes" id="UP001174936">
    <property type="component" value="Unassembled WGS sequence"/>
</dbReference>
<dbReference type="EMBL" id="JAULSV010000007">
    <property type="protein sequence ID" value="KAK0638940.1"/>
    <property type="molecule type" value="Genomic_DNA"/>
</dbReference>
<keyword evidence="5" id="KW-1185">Reference proteome</keyword>
<keyword evidence="2" id="KW-1133">Transmembrane helix</keyword>
<feature type="compositionally biased region" description="Low complexity" evidence="1">
    <location>
        <begin position="154"/>
        <end position="172"/>
    </location>
</feature>
<evidence type="ECO:0000256" key="2">
    <source>
        <dbReference type="SAM" id="Phobius"/>
    </source>
</evidence>
<proteinExistence type="predicted"/>
<feature type="region of interest" description="Disordered" evidence="1">
    <location>
        <begin position="129"/>
        <end position="172"/>
    </location>
</feature>